<dbReference type="PANTHER" id="PTHR30136:SF39">
    <property type="entry name" value="TRANSCRIPTIONAL REGULATORY PROTEIN"/>
    <property type="match status" value="1"/>
</dbReference>
<evidence type="ECO:0000256" key="3">
    <source>
        <dbReference type="ARBA" id="ARBA00023163"/>
    </source>
</evidence>
<dbReference type="STRING" id="198092.SAMN02745194_01195"/>
<dbReference type="AlphaFoldDB" id="A0A1M6ECJ5"/>
<dbReference type="InterPro" id="IPR036388">
    <property type="entry name" value="WH-like_DNA-bd_sf"/>
</dbReference>
<organism evidence="6 7">
    <name type="scientific">Muricoccus roseus</name>
    <dbReference type="NCBI Taxonomy" id="198092"/>
    <lineage>
        <taxon>Bacteria</taxon>
        <taxon>Pseudomonadati</taxon>
        <taxon>Pseudomonadota</taxon>
        <taxon>Alphaproteobacteria</taxon>
        <taxon>Acetobacterales</taxon>
        <taxon>Roseomonadaceae</taxon>
        <taxon>Muricoccus</taxon>
    </lineage>
</organism>
<dbReference type="Gene3D" id="3.30.450.40">
    <property type="match status" value="1"/>
</dbReference>
<dbReference type="Pfam" id="PF01614">
    <property type="entry name" value="IclR_C"/>
    <property type="match status" value="1"/>
</dbReference>
<evidence type="ECO:0000259" key="4">
    <source>
        <dbReference type="PROSITE" id="PS51077"/>
    </source>
</evidence>
<dbReference type="InterPro" id="IPR036390">
    <property type="entry name" value="WH_DNA-bd_sf"/>
</dbReference>
<dbReference type="Proteomes" id="UP000184387">
    <property type="component" value="Unassembled WGS sequence"/>
</dbReference>
<dbReference type="GO" id="GO:0003700">
    <property type="term" value="F:DNA-binding transcription factor activity"/>
    <property type="evidence" value="ECO:0007669"/>
    <property type="project" value="TreeGrafter"/>
</dbReference>
<keyword evidence="3" id="KW-0804">Transcription</keyword>
<dbReference type="Pfam" id="PF09339">
    <property type="entry name" value="HTH_IclR"/>
    <property type="match status" value="1"/>
</dbReference>
<dbReference type="SUPFAM" id="SSF55781">
    <property type="entry name" value="GAF domain-like"/>
    <property type="match status" value="1"/>
</dbReference>
<dbReference type="PROSITE" id="PS51077">
    <property type="entry name" value="HTH_ICLR"/>
    <property type="match status" value="1"/>
</dbReference>
<dbReference type="SMART" id="SM00346">
    <property type="entry name" value="HTH_ICLR"/>
    <property type="match status" value="1"/>
</dbReference>
<dbReference type="SUPFAM" id="SSF46785">
    <property type="entry name" value="Winged helix' DNA-binding domain"/>
    <property type="match status" value="1"/>
</dbReference>
<dbReference type="Gene3D" id="1.10.10.10">
    <property type="entry name" value="Winged helix-like DNA-binding domain superfamily/Winged helix DNA-binding domain"/>
    <property type="match status" value="1"/>
</dbReference>
<evidence type="ECO:0000313" key="7">
    <source>
        <dbReference type="Proteomes" id="UP000184387"/>
    </source>
</evidence>
<evidence type="ECO:0000256" key="1">
    <source>
        <dbReference type="ARBA" id="ARBA00023015"/>
    </source>
</evidence>
<dbReference type="PROSITE" id="PS51078">
    <property type="entry name" value="ICLR_ED"/>
    <property type="match status" value="1"/>
</dbReference>
<evidence type="ECO:0000313" key="6">
    <source>
        <dbReference type="EMBL" id="SHI83161.1"/>
    </source>
</evidence>
<dbReference type="InterPro" id="IPR014757">
    <property type="entry name" value="Tscrpt_reg_IclR_C"/>
</dbReference>
<dbReference type="FunFam" id="1.10.10.10:FF:000056">
    <property type="entry name" value="IclR family transcriptional regulator"/>
    <property type="match status" value="1"/>
</dbReference>
<dbReference type="InterPro" id="IPR005471">
    <property type="entry name" value="Tscrpt_reg_IclR_N"/>
</dbReference>
<dbReference type="GO" id="GO:0003677">
    <property type="term" value="F:DNA binding"/>
    <property type="evidence" value="ECO:0007669"/>
    <property type="project" value="UniProtKB-KW"/>
</dbReference>
<dbReference type="RefSeq" id="WP_073132567.1">
    <property type="nucleotide sequence ID" value="NZ_FQZF01000005.1"/>
</dbReference>
<protein>
    <submittedName>
        <fullName evidence="6">Transcriptional regulator, IclR family</fullName>
    </submittedName>
</protein>
<reference evidence="6 7" key="1">
    <citation type="submission" date="2016-11" db="EMBL/GenBank/DDBJ databases">
        <authorList>
            <person name="Jaros S."/>
            <person name="Januszkiewicz K."/>
            <person name="Wedrychowicz H."/>
        </authorList>
    </citation>
    <scope>NUCLEOTIDE SEQUENCE [LARGE SCALE GENOMIC DNA]</scope>
    <source>
        <strain evidence="6 7">DSM 14916</strain>
    </source>
</reference>
<evidence type="ECO:0000259" key="5">
    <source>
        <dbReference type="PROSITE" id="PS51078"/>
    </source>
</evidence>
<dbReference type="PANTHER" id="PTHR30136">
    <property type="entry name" value="HELIX-TURN-HELIX TRANSCRIPTIONAL REGULATOR, ICLR FAMILY"/>
    <property type="match status" value="1"/>
</dbReference>
<sequence length="261" mass="27545">MDDAGGADHTGNQGIDRTLSLLRAVAAGERGGARLHEIATRTGLSRSTTHRLLAALVQAGLLEQDPDSPHYHLGFQIYALGRTAAHRHGLLTIAQASLVRLEEWSEDTVYLQIRSGDDALCIARQEGRFPIKTLTLAVGDRRPLGVGAGSLALLSALPDAAVQQAVAANAARLSAYSAFTPALLQSLVARTREDGFATNPGLIVRGMGAVGVPILRRDGRVAGALSIAAVESRMGEARRGEIAARLQEEARRIGERLDAVG</sequence>
<dbReference type="InterPro" id="IPR029016">
    <property type="entry name" value="GAF-like_dom_sf"/>
</dbReference>
<gene>
    <name evidence="6" type="ORF">SAMN02745194_01195</name>
</gene>
<keyword evidence="2" id="KW-0238">DNA-binding</keyword>
<feature type="domain" description="HTH iclR-type" evidence="4">
    <location>
        <begin position="12"/>
        <end position="75"/>
    </location>
</feature>
<dbReference type="InterPro" id="IPR050707">
    <property type="entry name" value="HTH_MetabolicPath_Reg"/>
</dbReference>
<keyword evidence="7" id="KW-1185">Reference proteome</keyword>
<evidence type="ECO:0000256" key="2">
    <source>
        <dbReference type="ARBA" id="ARBA00023125"/>
    </source>
</evidence>
<accession>A0A1M6ECJ5</accession>
<feature type="domain" description="IclR-ED" evidence="5">
    <location>
        <begin position="76"/>
        <end position="259"/>
    </location>
</feature>
<dbReference type="GO" id="GO:0045892">
    <property type="term" value="P:negative regulation of DNA-templated transcription"/>
    <property type="evidence" value="ECO:0007669"/>
    <property type="project" value="TreeGrafter"/>
</dbReference>
<name>A0A1M6ECJ5_9PROT</name>
<dbReference type="EMBL" id="FQZF01000005">
    <property type="protein sequence ID" value="SHI83161.1"/>
    <property type="molecule type" value="Genomic_DNA"/>
</dbReference>
<proteinExistence type="predicted"/>
<keyword evidence="1" id="KW-0805">Transcription regulation</keyword>